<dbReference type="Proteomes" id="UP001162060">
    <property type="component" value="Unassembled WGS sequence"/>
</dbReference>
<reference evidence="2" key="1">
    <citation type="submission" date="2024-01" db="EMBL/GenBank/DDBJ databases">
        <authorList>
            <person name="Webb A."/>
        </authorList>
    </citation>
    <scope>NUCLEOTIDE SEQUENCE</scope>
    <source>
        <strain evidence="2">Pm1</strain>
    </source>
</reference>
<proteinExistence type="predicted"/>
<protein>
    <submittedName>
        <fullName evidence="2">Uncharacterized protein</fullName>
    </submittedName>
</protein>
<name>A0AAV1UUL5_9STRA</name>
<comment type="caution">
    <text evidence="2">The sequence shown here is derived from an EMBL/GenBank/DDBJ whole genome shotgun (WGS) entry which is preliminary data.</text>
</comment>
<sequence>MHDEINAATCNPPGVMHGPVIRQHHERDETIQTIKSACLSGQNNPD</sequence>
<accession>A0AAV1UUL5</accession>
<dbReference type="AlphaFoldDB" id="A0AAV1UUL5"/>
<dbReference type="EMBL" id="CAKLBY020000227">
    <property type="protein sequence ID" value="CAK7937737.1"/>
    <property type="molecule type" value="Genomic_DNA"/>
</dbReference>
<evidence type="ECO:0000313" key="2">
    <source>
        <dbReference type="EMBL" id="CAK7937737.1"/>
    </source>
</evidence>
<gene>
    <name evidence="2" type="ORF">PM001_LOCUS22887</name>
</gene>
<feature type="region of interest" description="Disordered" evidence="1">
    <location>
        <begin position="1"/>
        <end position="22"/>
    </location>
</feature>
<organism evidence="2 3">
    <name type="scientific">Peronospora matthiolae</name>
    <dbReference type="NCBI Taxonomy" id="2874970"/>
    <lineage>
        <taxon>Eukaryota</taxon>
        <taxon>Sar</taxon>
        <taxon>Stramenopiles</taxon>
        <taxon>Oomycota</taxon>
        <taxon>Peronosporomycetes</taxon>
        <taxon>Peronosporales</taxon>
        <taxon>Peronosporaceae</taxon>
        <taxon>Peronospora</taxon>
    </lineage>
</organism>
<evidence type="ECO:0000313" key="3">
    <source>
        <dbReference type="Proteomes" id="UP001162060"/>
    </source>
</evidence>
<evidence type="ECO:0000256" key="1">
    <source>
        <dbReference type="SAM" id="MobiDB-lite"/>
    </source>
</evidence>